<name>A0A448J049_MYCAU</name>
<dbReference type="Gene3D" id="3.30.450.40">
    <property type="match status" value="1"/>
</dbReference>
<dbReference type="Pfam" id="PF01590">
    <property type="entry name" value="GAF"/>
    <property type="match status" value="1"/>
</dbReference>
<protein>
    <submittedName>
        <fullName evidence="2">GAF domain-containing protein</fullName>
    </submittedName>
</protein>
<evidence type="ECO:0000313" key="3">
    <source>
        <dbReference type="Proteomes" id="UP000279306"/>
    </source>
</evidence>
<evidence type="ECO:0000259" key="1">
    <source>
        <dbReference type="SMART" id="SM00065"/>
    </source>
</evidence>
<dbReference type="SUPFAM" id="SSF55781">
    <property type="entry name" value="GAF domain-like"/>
    <property type="match status" value="1"/>
</dbReference>
<dbReference type="Proteomes" id="UP000279306">
    <property type="component" value="Chromosome"/>
</dbReference>
<gene>
    <name evidence="2" type="ORF">NCTC10437_05017</name>
</gene>
<dbReference type="PANTHER" id="PTHR43102:SF2">
    <property type="entry name" value="GAF DOMAIN-CONTAINING PROTEIN"/>
    <property type="match status" value="1"/>
</dbReference>
<dbReference type="SMART" id="SM00065">
    <property type="entry name" value="GAF"/>
    <property type="match status" value="1"/>
</dbReference>
<keyword evidence="3" id="KW-1185">Reference proteome</keyword>
<proteinExistence type="predicted"/>
<sequence>MISLPGFNEWLDRALVEQAAKADQSVEVYVAQAVAMRLMLDVNRHKENPLDFLTHFSSANVQLSESSPLPPPDVITDPGRLQALYDTGLLDAPREKAYDRIADMAATALATPGAAISLVDRDRQFFVSLHGPAGDSPGSRETSIDRSVCQYAVASGEPLVIADARDDPVLKYNPAVTDGTVVSYLGIPLVDSADHAIGTLCVWDANPREWTSGHVTTLRDLAKLASDRIFDQ</sequence>
<evidence type="ECO:0000313" key="2">
    <source>
        <dbReference type="EMBL" id="VEG57995.1"/>
    </source>
</evidence>
<dbReference type="AlphaFoldDB" id="A0A448J049"/>
<dbReference type="OrthoDB" id="9151676at2"/>
<dbReference type="InterPro" id="IPR029016">
    <property type="entry name" value="GAF-like_dom_sf"/>
</dbReference>
<dbReference type="InterPro" id="IPR003018">
    <property type="entry name" value="GAF"/>
</dbReference>
<feature type="domain" description="GAF" evidence="1">
    <location>
        <begin position="93"/>
        <end position="230"/>
    </location>
</feature>
<dbReference type="EMBL" id="LR134356">
    <property type="protein sequence ID" value="VEG57995.1"/>
    <property type="molecule type" value="Genomic_DNA"/>
</dbReference>
<dbReference type="RefSeq" id="WP_048634157.1">
    <property type="nucleotide sequence ID" value="NZ_CVQQ01000017.1"/>
</dbReference>
<dbReference type="PANTHER" id="PTHR43102">
    <property type="entry name" value="SLR1143 PROTEIN"/>
    <property type="match status" value="1"/>
</dbReference>
<dbReference type="STRING" id="1791.GCA_001049355_04304"/>
<dbReference type="KEGG" id="mauu:NCTC10437_05017"/>
<reference evidence="2 3" key="1">
    <citation type="submission" date="2018-12" db="EMBL/GenBank/DDBJ databases">
        <authorList>
            <consortium name="Pathogen Informatics"/>
        </authorList>
    </citation>
    <scope>NUCLEOTIDE SEQUENCE [LARGE SCALE GENOMIC DNA]</scope>
    <source>
        <strain evidence="2 3">NCTC10437</strain>
    </source>
</reference>
<accession>A0A448J049</accession>
<organism evidence="2 3">
    <name type="scientific">Mycolicibacterium aurum</name>
    <name type="common">Mycobacterium aurum</name>
    <dbReference type="NCBI Taxonomy" id="1791"/>
    <lineage>
        <taxon>Bacteria</taxon>
        <taxon>Bacillati</taxon>
        <taxon>Actinomycetota</taxon>
        <taxon>Actinomycetes</taxon>
        <taxon>Mycobacteriales</taxon>
        <taxon>Mycobacteriaceae</taxon>
        <taxon>Mycolicibacterium</taxon>
    </lineage>
</organism>